<evidence type="ECO:0000313" key="1">
    <source>
        <dbReference type="EMBL" id="NHN83636.1"/>
    </source>
</evidence>
<proteinExistence type="predicted"/>
<gene>
    <name evidence="1" type="ORF">GOB93_03150</name>
</gene>
<sequence>MSDTRSKFTPGLTLVEKRDREVCVYDPAKASKLFSYPVIAHEIRVYTWHGHPVEHVVRLENGVELKCPPCWVSAIPEDADGVAIGGHLLSENI</sequence>
<organism evidence="1 2">
    <name type="scientific">Acetobacter musti</name>
    <dbReference type="NCBI Taxonomy" id="864732"/>
    <lineage>
        <taxon>Bacteria</taxon>
        <taxon>Pseudomonadati</taxon>
        <taxon>Pseudomonadota</taxon>
        <taxon>Alphaproteobacteria</taxon>
        <taxon>Acetobacterales</taxon>
        <taxon>Acetobacteraceae</taxon>
        <taxon>Acetobacter</taxon>
    </lineage>
</organism>
<dbReference type="EMBL" id="WOTB01000003">
    <property type="protein sequence ID" value="NHN83636.1"/>
    <property type="molecule type" value="Genomic_DNA"/>
</dbReference>
<comment type="caution">
    <text evidence="1">The sequence shown here is derived from an EMBL/GenBank/DDBJ whole genome shotgun (WGS) entry which is preliminary data.</text>
</comment>
<accession>A0ABX0JJP0</accession>
<evidence type="ECO:0000313" key="2">
    <source>
        <dbReference type="Proteomes" id="UP000635278"/>
    </source>
</evidence>
<dbReference type="Proteomes" id="UP000635278">
    <property type="component" value="Unassembled WGS sequence"/>
</dbReference>
<reference evidence="1 2" key="1">
    <citation type="journal article" date="2020" name="Int. J. Syst. Evol. Microbiol.">
        <title>Novel acetic acid bacteria from cider fermentations: Acetobacter conturbans sp. nov. and Acetobacter fallax sp. nov.</title>
        <authorList>
            <person name="Sombolestani A.S."/>
            <person name="Cleenwerck I."/>
            <person name="Cnockaert M."/>
            <person name="Borremans W."/>
            <person name="Wieme A.D."/>
            <person name="De Vuyst L."/>
            <person name="Vandamme P."/>
        </authorList>
    </citation>
    <scope>NUCLEOTIDE SEQUENCE [LARGE SCALE GENOMIC DNA]</scope>
    <source>
        <strain evidence="1 2">LMG 30640</strain>
    </source>
</reference>
<protein>
    <submittedName>
        <fullName evidence="1">Uncharacterized protein</fullName>
    </submittedName>
</protein>
<name>A0ABX0JJP0_9PROT</name>
<dbReference type="RefSeq" id="WP_173582075.1">
    <property type="nucleotide sequence ID" value="NZ_WOTB01000003.1"/>
</dbReference>
<keyword evidence="2" id="KW-1185">Reference proteome</keyword>